<comment type="caution">
    <text evidence="3">The sequence shown here is derived from an EMBL/GenBank/DDBJ whole genome shotgun (WGS) entry which is preliminary data.</text>
</comment>
<protein>
    <recommendedName>
        <fullName evidence="8">Secreted protein</fullName>
    </recommendedName>
</protein>
<evidence type="ECO:0000256" key="1">
    <source>
        <dbReference type="SAM" id="SignalP"/>
    </source>
</evidence>
<feature type="chain" id="PRO_5045033582" description="Secreted protein" evidence="1">
    <location>
        <begin position="30"/>
        <end position="141"/>
    </location>
</feature>
<reference evidence="5 6" key="1">
    <citation type="submission" date="2024-10" db="EMBL/GenBank/DDBJ databases">
        <authorList>
            <person name="Riesco R."/>
        </authorList>
    </citation>
    <scope>NUCLEOTIDE SEQUENCE [LARGE SCALE GENOMIC DNA]</scope>
    <source>
        <strain evidence="4 6">NCIMB 15448</strain>
        <strain evidence="2 5">NCIMB 15449</strain>
        <strain evidence="3 7">NCIMB 15450</strain>
    </source>
</reference>
<evidence type="ECO:0000313" key="3">
    <source>
        <dbReference type="EMBL" id="MFH5228822.1"/>
    </source>
</evidence>
<dbReference type="EMBL" id="JBIMSO010000033">
    <property type="protein sequence ID" value="MFH5208009.1"/>
    <property type="molecule type" value="Genomic_DNA"/>
</dbReference>
<accession>A0ABW7K1C9</accession>
<evidence type="ECO:0008006" key="8">
    <source>
        <dbReference type="Google" id="ProtNLM"/>
    </source>
</evidence>
<gene>
    <name evidence="4" type="ORF">ACHIPV_19590</name>
    <name evidence="2" type="ORF">ACHIPZ_07255</name>
    <name evidence="3" type="ORF">ACHIRB_09590</name>
</gene>
<dbReference type="EMBL" id="JBIMSN010000038">
    <property type="protein sequence ID" value="MFH5228822.1"/>
    <property type="molecule type" value="Genomic_DNA"/>
</dbReference>
<evidence type="ECO:0000313" key="4">
    <source>
        <dbReference type="EMBL" id="MFH5244060.1"/>
    </source>
</evidence>
<evidence type="ECO:0000313" key="7">
    <source>
        <dbReference type="Proteomes" id="UP001609219"/>
    </source>
</evidence>
<evidence type="ECO:0000313" key="6">
    <source>
        <dbReference type="Proteomes" id="UP001609176"/>
    </source>
</evidence>
<dbReference type="Proteomes" id="UP001609219">
    <property type="component" value="Unassembled WGS sequence"/>
</dbReference>
<feature type="signal peptide" evidence="1">
    <location>
        <begin position="1"/>
        <end position="29"/>
    </location>
</feature>
<sequence>MPTSLAERTLAATLLTAASLLLAGGPAAAEPARGTDPGWVVSNYLDHRLYGAAVADYPYVCAPDREWSPTGVVEHDGPPFAHEQDLVLDIRSYDPSSIHFYQARNQNYFVVVVDVSGYERTESRSFVLAPGTEGYCIGQLA</sequence>
<dbReference type="Proteomes" id="UP001609176">
    <property type="component" value="Unassembled WGS sequence"/>
</dbReference>
<keyword evidence="1" id="KW-0732">Signal</keyword>
<name>A0ABW7K1C9_9NOCA</name>
<dbReference type="RefSeq" id="WP_395113444.1">
    <property type="nucleotide sequence ID" value="NZ_JBIMSN010000038.1"/>
</dbReference>
<dbReference type="EMBL" id="JBIMSP010000035">
    <property type="protein sequence ID" value="MFH5244060.1"/>
    <property type="molecule type" value="Genomic_DNA"/>
</dbReference>
<keyword evidence="7" id="KW-1185">Reference proteome</keyword>
<dbReference type="Proteomes" id="UP001609175">
    <property type="component" value="Unassembled WGS sequence"/>
</dbReference>
<evidence type="ECO:0000313" key="2">
    <source>
        <dbReference type="EMBL" id="MFH5208009.1"/>
    </source>
</evidence>
<organism evidence="3 7">
    <name type="scientific">Antrihabitans spumae</name>
    <dbReference type="NCBI Taxonomy" id="3373370"/>
    <lineage>
        <taxon>Bacteria</taxon>
        <taxon>Bacillati</taxon>
        <taxon>Actinomycetota</taxon>
        <taxon>Actinomycetes</taxon>
        <taxon>Mycobacteriales</taxon>
        <taxon>Nocardiaceae</taxon>
        <taxon>Antrihabitans</taxon>
    </lineage>
</organism>
<proteinExistence type="predicted"/>
<evidence type="ECO:0000313" key="5">
    <source>
        <dbReference type="Proteomes" id="UP001609175"/>
    </source>
</evidence>